<sequence length="254" mass="26997">MKKQLFVSAVVLSSMVLGATTSYAAAGASEGKPAKRDTAGQVFFEENDGPTVPVDPIDPEIPVLPIDPIDPEKPVEPGTDGPLSLDYASALNFGKQKITSQDKVYYAATQEVVIEGVHSQKPLYAQVTDGRGELAGWSLAVTQNGQFKTDAGVELKGAVIKFINGQEETVMESPAPSTVTSDVELVADGSASSLLMKAEKDEAAGTWIYRMGDLETMETSVQLHVPGKSTKLKEKYTTSLTWSLSTLPGTEVGE</sequence>
<feature type="chain" id="PRO_5019361912" description="WxL domain-containing protein" evidence="1">
    <location>
        <begin position="25"/>
        <end position="254"/>
    </location>
</feature>
<dbReference type="OrthoDB" id="2339326at2"/>
<dbReference type="Pfam" id="PF13731">
    <property type="entry name" value="WxL"/>
    <property type="match status" value="1"/>
</dbReference>
<organism evidence="3 4">
    <name type="scientific">Vagococcus salmoninarum</name>
    <dbReference type="NCBI Taxonomy" id="2739"/>
    <lineage>
        <taxon>Bacteria</taxon>
        <taxon>Bacillati</taxon>
        <taxon>Bacillota</taxon>
        <taxon>Bacilli</taxon>
        <taxon>Lactobacillales</taxon>
        <taxon>Enterococcaceae</taxon>
        <taxon>Vagococcus</taxon>
    </lineage>
</organism>
<evidence type="ECO:0000259" key="2">
    <source>
        <dbReference type="Pfam" id="PF13731"/>
    </source>
</evidence>
<dbReference type="Proteomes" id="UP000287239">
    <property type="component" value="Unassembled WGS sequence"/>
</dbReference>
<evidence type="ECO:0000313" key="4">
    <source>
        <dbReference type="Proteomes" id="UP000287239"/>
    </source>
</evidence>
<dbReference type="RefSeq" id="WP_126778093.1">
    <property type="nucleotide sequence ID" value="NZ_NGJU01000001.1"/>
</dbReference>
<feature type="signal peptide" evidence="1">
    <location>
        <begin position="1"/>
        <end position="24"/>
    </location>
</feature>
<feature type="domain" description="WxL" evidence="2">
    <location>
        <begin position="34"/>
        <end position="248"/>
    </location>
</feature>
<dbReference type="AlphaFoldDB" id="A0A429ZW62"/>
<dbReference type="GeneID" id="98567001"/>
<keyword evidence="4" id="KW-1185">Reference proteome</keyword>
<gene>
    <name evidence="3" type="ORF">CBF35_01355</name>
</gene>
<evidence type="ECO:0000313" key="3">
    <source>
        <dbReference type="EMBL" id="RST97968.1"/>
    </source>
</evidence>
<protein>
    <recommendedName>
        <fullName evidence="2">WxL domain-containing protein</fullName>
    </recommendedName>
</protein>
<reference evidence="3 4" key="1">
    <citation type="submission" date="2017-05" db="EMBL/GenBank/DDBJ databases">
        <title>Vagococcus spp. assemblies.</title>
        <authorList>
            <person name="Gulvik C.A."/>
        </authorList>
    </citation>
    <scope>NUCLEOTIDE SEQUENCE [LARGE SCALE GENOMIC DNA]</scope>
    <source>
        <strain evidence="3 4">NCFB 2777</strain>
    </source>
</reference>
<evidence type="ECO:0000256" key="1">
    <source>
        <dbReference type="SAM" id="SignalP"/>
    </source>
</evidence>
<keyword evidence="1" id="KW-0732">Signal</keyword>
<name>A0A429ZW62_9ENTE</name>
<dbReference type="InterPro" id="IPR027994">
    <property type="entry name" value="WxL_dom"/>
</dbReference>
<accession>A0A429ZW62</accession>
<comment type="caution">
    <text evidence="3">The sequence shown here is derived from an EMBL/GenBank/DDBJ whole genome shotgun (WGS) entry which is preliminary data.</text>
</comment>
<proteinExistence type="predicted"/>
<dbReference type="EMBL" id="NGJU01000001">
    <property type="protein sequence ID" value="RST97968.1"/>
    <property type="molecule type" value="Genomic_DNA"/>
</dbReference>